<dbReference type="PANTHER" id="PTHR43422:SF3">
    <property type="entry name" value="THIAMINE THIAZOLE SYNTHASE"/>
    <property type="match status" value="1"/>
</dbReference>
<proteinExistence type="predicted"/>
<name>A0A830F6T6_9EURY</name>
<evidence type="ECO:0000259" key="1">
    <source>
        <dbReference type="Pfam" id="PF01494"/>
    </source>
</evidence>
<dbReference type="EMBL" id="BMPF01000001">
    <property type="protein sequence ID" value="GGL24897.1"/>
    <property type="molecule type" value="Genomic_DNA"/>
</dbReference>
<dbReference type="OrthoDB" id="202449at2157"/>
<dbReference type="InterPro" id="IPR036188">
    <property type="entry name" value="FAD/NAD-bd_sf"/>
</dbReference>
<evidence type="ECO:0000313" key="2">
    <source>
        <dbReference type="EMBL" id="GGL24897.1"/>
    </source>
</evidence>
<feature type="domain" description="FAD-binding" evidence="1">
    <location>
        <begin position="127"/>
        <end position="360"/>
    </location>
</feature>
<dbReference type="Gene3D" id="3.30.9.100">
    <property type="match status" value="1"/>
</dbReference>
<dbReference type="Pfam" id="PF01494">
    <property type="entry name" value="FAD_binding_3"/>
    <property type="match status" value="1"/>
</dbReference>
<evidence type="ECO:0000313" key="3">
    <source>
        <dbReference type="Proteomes" id="UP000628840"/>
    </source>
</evidence>
<comment type="caution">
    <text evidence="2">The sequence shown here is derived from an EMBL/GenBank/DDBJ whole genome shotgun (WGS) entry which is preliminary data.</text>
</comment>
<dbReference type="GO" id="GO:0071949">
    <property type="term" value="F:FAD binding"/>
    <property type="evidence" value="ECO:0007669"/>
    <property type="project" value="InterPro"/>
</dbReference>
<organism evidence="2 3">
    <name type="scientific">Halarchaeum grantii</name>
    <dbReference type="NCBI Taxonomy" id="1193105"/>
    <lineage>
        <taxon>Archaea</taxon>
        <taxon>Methanobacteriati</taxon>
        <taxon>Methanobacteriota</taxon>
        <taxon>Stenosarchaea group</taxon>
        <taxon>Halobacteria</taxon>
        <taxon>Halobacteriales</taxon>
        <taxon>Halobacteriaceae</taxon>
    </lineage>
</organism>
<dbReference type="SUPFAM" id="SSF51905">
    <property type="entry name" value="FAD/NAD(P)-binding domain"/>
    <property type="match status" value="1"/>
</dbReference>
<dbReference type="AlphaFoldDB" id="A0A830F6T6"/>
<protein>
    <submittedName>
        <fullName evidence="2">Hydroxylase</fullName>
    </submittedName>
</protein>
<dbReference type="RefSeq" id="WP_188878437.1">
    <property type="nucleotide sequence ID" value="NZ_BMPF01000001.1"/>
</dbReference>
<dbReference type="Proteomes" id="UP000628840">
    <property type="component" value="Unassembled WGS sequence"/>
</dbReference>
<keyword evidence="3" id="KW-1185">Reference proteome</keyword>
<dbReference type="InterPro" id="IPR002938">
    <property type="entry name" value="FAD-bd"/>
</dbReference>
<dbReference type="PANTHER" id="PTHR43422">
    <property type="entry name" value="THIAMINE THIAZOLE SYNTHASE"/>
    <property type="match status" value="1"/>
</dbReference>
<reference evidence="2 3" key="1">
    <citation type="journal article" date="2019" name="Int. J. Syst. Evol. Microbiol.">
        <title>The Global Catalogue of Microorganisms (GCM) 10K type strain sequencing project: providing services to taxonomists for standard genome sequencing and annotation.</title>
        <authorList>
            <consortium name="The Broad Institute Genomics Platform"/>
            <consortium name="The Broad Institute Genome Sequencing Center for Infectious Disease"/>
            <person name="Wu L."/>
            <person name="Ma J."/>
        </authorList>
    </citation>
    <scope>NUCLEOTIDE SEQUENCE [LARGE SCALE GENOMIC DNA]</scope>
    <source>
        <strain evidence="2 3">JCM 19585</strain>
    </source>
</reference>
<dbReference type="Gene3D" id="3.50.50.60">
    <property type="entry name" value="FAD/NAD(P)-binding domain"/>
    <property type="match status" value="1"/>
</dbReference>
<accession>A0A830F6T6</accession>
<sequence length="445" mass="48583">MTLASIERYDPERVATVGERAVVAGGSVAGLCAARVLADAFEDVVVFERDALSEGPAARDGAPQTHHPHALLEAGRATLADVFPGFGEDLLSAGGLLIDSGSDMTWYDRGGTLAGTDARLPTYCASRPLFEHVVRERVRAVENVTLRGGHRVLDYDHADGRVSGVAVRDDAGETRHVEASLVVDATGRASHTPDWLAEHGYPAPESEEVTVDVVYGSTRIDRPADDRRMLLCAPQPERPRGAALIPIEDGQWEVIFQGVHGEPVPTERDAFVEWAASIPVDDIGRLVRERPWTADGVRRYPFPANVRRRYDALDRFPEGLVVTGDAIASFNPIYGQGMSVAALDALCLHHELAAGLEGIGPRVFERASDIVEATWRLAVGNDFTFAETTGPKPLGTNALNAYVGRLVERAQTDPFLSETFLRVYRLERPATDLFRPRVLWRALRP</sequence>
<gene>
    <name evidence="2" type="ORF">GCM10009037_05510</name>
</gene>